<accession>A0A1J7JPA2</accession>
<reference evidence="7 8" key="1">
    <citation type="submission" date="2016-10" db="EMBL/GenBank/DDBJ databases">
        <title>Draft genome sequence of Coniochaeta ligniaria NRRL30616, a lignocellulolytic fungus for bioabatement of inhibitors in plant biomass hydrolysates.</title>
        <authorList>
            <consortium name="DOE Joint Genome Institute"/>
            <person name="Jimenez D.J."/>
            <person name="Hector R.E."/>
            <person name="Riley R."/>
            <person name="Sun H."/>
            <person name="Grigoriev I.V."/>
            <person name="Van Elsas J.D."/>
            <person name="Nichols N.N."/>
        </authorList>
    </citation>
    <scope>NUCLEOTIDE SEQUENCE [LARGE SCALE GENOMIC DNA]</scope>
    <source>
        <strain evidence="7 8">NRRL 30616</strain>
    </source>
</reference>
<evidence type="ECO:0000259" key="6">
    <source>
        <dbReference type="Pfam" id="PF02900"/>
    </source>
</evidence>
<dbReference type="Pfam" id="PF02900">
    <property type="entry name" value="LigB"/>
    <property type="match status" value="1"/>
</dbReference>
<dbReference type="PANTHER" id="PTHR30096">
    <property type="entry name" value="4,5-DOPA DIOXYGENASE EXTRADIOL-LIKE PROTEIN"/>
    <property type="match status" value="1"/>
</dbReference>
<dbReference type="AlphaFoldDB" id="A0A1J7JPA2"/>
<dbReference type="InterPro" id="IPR004183">
    <property type="entry name" value="Xdiol_dOase_suB"/>
</dbReference>
<evidence type="ECO:0000256" key="5">
    <source>
        <dbReference type="ARBA" id="ARBA00023002"/>
    </source>
</evidence>
<dbReference type="STRING" id="1408157.A0A1J7JPA2"/>
<proteinExistence type="inferred from homology"/>
<gene>
    <name evidence="7" type="ORF">CONLIGDRAFT_595349</name>
</gene>
<keyword evidence="8" id="KW-1185">Reference proteome</keyword>
<keyword evidence="5" id="KW-0560">Oxidoreductase</keyword>
<sequence length="280" mass="30987">MGTKRTSRLPTYFFSHGGPTVQYETKHPAYPVLQTIGKEITALKPTAVVVFSAHWQAGRNDIEVNSAESTDLIYDFYGFPKHYYQAKYPNKGSPELASRIINLLSSAGIKSAGVTRGLDHGVWSGFSVAFDPETNPLNAPLVQVSLYDNEDPDAHYALGRAVSSLRDEGIVIIGAGMSVHNLQAMQANWGDPRPQAWAVSFDEALKEAVLTPPQYRQDRMREATMRPDARRAHPTMDHLMPVYVVAGAAAGEQATQIWTMQEGSFAWAQYRFGELPKSEE</sequence>
<keyword evidence="7" id="KW-0223">Dioxygenase</keyword>
<feature type="domain" description="Extradiol ring-cleavage dioxygenase class III enzyme subunit B" evidence="6">
    <location>
        <begin position="12"/>
        <end position="260"/>
    </location>
</feature>
<protein>
    <submittedName>
        <fullName evidence="7">Extradiol aromatic ring-opening dioxygenase</fullName>
    </submittedName>
</protein>
<name>A0A1J7JPA2_9PEZI</name>
<comment type="cofactor">
    <cofactor evidence="1">
        <name>Zn(2+)</name>
        <dbReference type="ChEBI" id="CHEBI:29105"/>
    </cofactor>
</comment>
<evidence type="ECO:0000256" key="4">
    <source>
        <dbReference type="ARBA" id="ARBA00022833"/>
    </source>
</evidence>
<evidence type="ECO:0000256" key="1">
    <source>
        <dbReference type="ARBA" id="ARBA00001947"/>
    </source>
</evidence>
<dbReference type="InterPro" id="IPR014436">
    <property type="entry name" value="Extradiol_dOase_DODA"/>
</dbReference>
<dbReference type="EMBL" id="KV875096">
    <property type="protein sequence ID" value="OIW31172.1"/>
    <property type="molecule type" value="Genomic_DNA"/>
</dbReference>
<evidence type="ECO:0000256" key="2">
    <source>
        <dbReference type="ARBA" id="ARBA00007581"/>
    </source>
</evidence>
<comment type="similarity">
    <text evidence="2">Belongs to the DODA-type extradiol aromatic ring-opening dioxygenase family.</text>
</comment>
<dbReference type="OrthoDB" id="7396853at2759"/>
<organism evidence="7 8">
    <name type="scientific">Coniochaeta ligniaria NRRL 30616</name>
    <dbReference type="NCBI Taxonomy" id="1408157"/>
    <lineage>
        <taxon>Eukaryota</taxon>
        <taxon>Fungi</taxon>
        <taxon>Dikarya</taxon>
        <taxon>Ascomycota</taxon>
        <taxon>Pezizomycotina</taxon>
        <taxon>Sordariomycetes</taxon>
        <taxon>Sordariomycetidae</taxon>
        <taxon>Coniochaetales</taxon>
        <taxon>Coniochaetaceae</taxon>
        <taxon>Coniochaeta</taxon>
    </lineage>
</organism>
<dbReference type="Gene3D" id="3.40.830.10">
    <property type="entry name" value="LigB-like"/>
    <property type="match status" value="1"/>
</dbReference>
<dbReference type="GO" id="GO:0016702">
    <property type="term" value="F:oxidoreductase activity, acting on single donors with incorporation of molecular oxygen, incorporation of two atoms of oxygen"/>
    <property type="evidence" value="ECO:0007669"/>
    <property type="project" value="UniProtKB-ARBA"/>
</dbReference>
<dbReference type="GO" id="GO:0008198">
    <property type="term" value="F:ferrous iron binding"/>
    <property type="evidence" value="ECO:0007669"/>
    <property type="project" value="InterPro"/>
</dbReference>
<dbReference type="GO" id="GO:0008270">
    <property type="term" value="F:zinc ion binding"/>
    <property type="evidence" value="ECO:0007669"/>
    <property type="project" value="InterPro"/>
</dbReference>
<evidence type="ECO:0000313" key="8">
    <source>
        <dbReference type="Proteomes" id="UP000182658"/>
    </source>
</evidence>
<evidence type="ECO:0000313" key="7">
    <source>
        <dbReference type="EMBL" id="OIW31172.1"/>
    </source>
</evidence>
<dbReference type="SUPFAM" id="SSF53213">
    <property type="entry name" value="LigB-like"/>
    <property type="match status" value="1"/>
</dbReference>
<dbReference type="PIRSF" id="PIRSF006157">
    <property type="entry name" value="Doxgns_DODA"/>
    <property type="match status" value="1"/>
</dbReference>
<keyword evidence="4" id="KW-0862">Zinc</keyword>
<dbReference type="InParanoid" id="A0A1J7JPA2"/>
<dbReference type="PANTHER" id="PTHR30096:SF0">
    <property type="entry name" value="4,5-DOPA DIOXYGENASE EXTRADIOL-LIKE PROTEIN"/>
    <property type="match status" value="1"/>
</dbReference>
<dbReference type="CDD" id="cd07363">
    <property type="entry name" value="45_DOPA_Dioxygenase"/>
    <property type="match status" value="1"/>
</dbReference>
<dbReference type="Proteomes" id="UP000182658">
    <property type="component" value="Unassembled WGS sequence"/>
</dbReference>
<evidence type="ECO:0000256" key="3">
    <source>
        <dbReference type="ARBA" id="ARBA00022723"/>
    </source>
</evidence>
<keyword evidence="3" id="KW-0479">Metal-binding</keyword>